<feature type="compositionally biased region" description="Basic and acidic residues" evidence="1">
    <location>
        <begin position="292"/>
        <end position="306"/>
    </location>
</feature>
<dbReference type="Pfam" id="PF03372">
    <property type="entry name" value="Exo_endo_phos"/>
    <property type="match status" value="1"/>
</dbReference>
<gene>
    <name evidence="3" type="ORF">GCM10023350_44420</name>
</gene>
<evidence type="ECO:0000256" key="1">
    <source>
        <dbReference type="SAM" id="MobiDB-lite"/>
    </source>
</evidence>
<name>A0ABP8ZDY9_9ACTN</name>
<accession>A0ABP8ZDY9</accession>
<dbReference type="RefSeq" id="WP_345529257.1">
    <property type="nucleotide sequence ID" value="NZ_BAABKN010000030.1"/>
</dbReference>
<reference evidence="4" key="1">
    <citation type="journal article" date="2019" name="Int. J. Syst. Evol. Microbiol.">
        <title>The Global Catalogue of Microorganisms (GCM) 10K type strain sequencing project: providing services to taxonomists for standard genome sequencing and annotation.</title>
        <authorList>
            <consortium name="The Broad Institute Genomics Platform"/>
            <consortium name="The Broad Institute Genome Sequencing Center for Infectious Disease"/>
            <person name="Wu L."/>
            <person name="Ma J."/>
        </authorList>
    </citation>
    <scope>NUCLEOTIDE SEQUENCE [LARGE SCALE GENOMIC DNA]</scope>
    <source>
        <strain evidence="4">JCM 18532</strain>
    </source>
</reference>
<proteinExistence type="predicted"/>
<dbReference type="Proteomes" id="UP001499882">
    <property type="component" value="Unassembled WGS sequence"/>
</dbReference>
<dbReference type="EMBL" id="BAABKN010000030">
    <property type="protein sequence ID" value="GAA4754201.1"/>
    <property type="molecule type" value="Genomic_DNA"/>
</dbReference>
<evidence type="ECO:0000313" key="3">
    <source>
        <dbReference type="EMBL" id="GAA4754201.1"/>
    </source>
</evidence>
<feature type="region of interest" description="Disordered" evidence="1">
    <location>
        <begin position="277"/>
        <end position="312"/>
    </location>
</feature>
<keyword evidence="4" id="KW-1185">Reference proteome</keyword>
<evidence type="ECO:0000313" key="4">
    <source>
        <dbReference type="Proteomes" id="UP001499882"/>
    </source>
</evidence>
<comment type="caution">
    <text evidence="3">The sequence shown here is derived from an EMBL/GenBank/DDBJ whole genome shotgun (WGS) entry which is preliminary data.</text>
</comment>
<dbReference type="PANTHER" id="PTHR42834">
    <property type="entry name" value="ENDONUCLEASE/EXONUCLEASE/PHOSPHATASE FAMILY PROTEIN (AFU_ORTHOLOGUE AFUA_3G09210)"/>
    <property type="match status" value="1"/>
</dbReference>
<evidence type="ECO:0000259" key="2">
    <source>
        <dbReference type="Pfam" id="PF03372"/>
    </source>
</evidence>
<organism evidence="3 4">
    <name type="scientific">Nocardioides endophyticus</name>
    <dbReference type="NCBI Taxonomy" id="1353775"/>
    <lineage>
        <taxon>Bacteria</taxon>
        <taxon>Bacillati</taxon>
        <taxon>Actinomycetota</taxon>
        <taxon>Actinomycetes</taxon>
        <taxon>Propionibacteriales</taxon>
        <taxon>Nocardioidaceae</taxon>
        <taxon>Nocardioides</taxon>
    </lineage>
</organism>
<dbReference type="InterPro" id="IPR036691">
    <property type="entry name" value="Endo/exonu/phosph_ase_sf"/>
</dbReference>
<dbReference type="PANTHER" id="PTHR42834:SF1">
    <property type="entry name" value="ENDONUCLEASE_EXONUCLEASE_PHOSPHATASE FAMILY PROTEIN (AFU_ORTHOLOGUE AFUA_3G09210)"/>
    <property type="match status" value="1"/>
</dbReference>
<dbReference type="SUPFAM" id="SSF56219">
    <property type="entry name" value="DNase I-like"/>
    <property type="match status" value="1"/>
</dbReference>
<dbReference type="Gene3D" id="3.60.10.10">
    <property type="entry name" value="Endonuclease/exonuclease/phosphatase"/>
    <property type="match status" value="1"/>
</dbReference>
<feature type="domain" description="Endonuclease/exonuclease/phosphatase" evidence="2">
    <location>
        <begin position="4"/>
        <end position="303"/>
    </location>
</feature>
<protein>
    <recommendedName>
        <fullName evidence="2">Endonuclease/exonuclease/phosphatase domain-containing protein</fullName>
    </recommendedName>
</protein>
<sequence length="312" mass="33094">MRVATWNLENLFAPNASAAAPASRATYEAKIAALASTIAAIAPDVLAVQEVGSPPALDDLAAALPGTWYRETADPDGRGIRVALLSRRLLREVEQVSDFPTGLGTVQVDDDGRVIAGLGRPALKATATFGGKKVHVVSAHLKSKLLTFPGGRFSTSDEAERARYAVYALHRRAAEAAGIRAFVTRLLAQSTTNTAAVVVAGDLNDDTQAATTQILLGPPGSEIGTIGFDRPDAGDQQRLWNVAPHIPEADRYSRNYRGRRELIDHILVSEPLVHGVTAGAGPAPAPSIDDQPDARRDRPGSDHRPVYVDLPA</sequence>
<dbReference type="InterPro" id="IPR005135">
    <property type="entry name" value="Endo/exonuclease/phosphatase"/>
</dbReference>